<dbReference type="InterPro" id="IPR051043">
    <property type="entry name" value="Sulfatase_Mod_Factor_Kinase"/>
</dbReference>
<dbReference type="PANTHER" id="PTHR23150:SF19">
    <property type="entry name" value="FORMYLGLYCINE-GENERATING ENZYME"/>
    <property type="match status" value="1"/>
</dbReference>
<dbReference type="RefSeq" id="WP_213498998.1">
    <property type="nucleotide sequence ID" value="NZ_CP074694.1"/>
</dbReference>
<sequence length="335" mass="38327">MKAIYRDHPDAGMHAAAEWTLRRWNQKDWIAEQTKLWTADKEGREKVTLKRELQARNWYVTSEGQTMVVVPGPQEFTMGSTDSDSMKFSVEFAHRVRISRTFAIMSRHVTLEEFHRFNAGHTPPAYLVKVSPTPDCPIHGVAWYEAAAYCNWLSKREGIPQDQWCYETNAAGLVTKLKPKYLSLTGYRLPSEAEAECATRAGTQSRYSFGEAVALLDNYGWYQKNSNEQSWPYGEKKPNDFGLFDGHGNLFSWCMERYANYSTVQEVVEDQEDKVLEISSAVNRVLRGGSWSGQPSLARSASRVIYQPTRRNYINGFRVSKTLITLDSKTLITFD</sequence>
<gene>
    <name evidence="2" type="ORF">KIH39_08985</name>
</gene>
<dbReference type="AlphaFoldDB" id="A0A8E6BBC3"/>
<organism evidence="2 3">
    <name type="scientific">Telmatocola sphagniphila</name>
    <dbReference type="NCBI Taxonomy" id="1123043"/>
    <lineage>
        <taxon>Bacteria</taxon>
        <taxon>Pseudomonadati</taxon>
        <taxon>Planctomycetota</taxon>
        <taxon>Planctomycetia</taxon>
        <taxon>Gemmatales</taxon>
        <taxon>Gemmataceae</taxon>
    </lineage>
</organism>
<evidence type="ECO:0000313" key="3">
    <source>
        <dbReference type="Proteomes" id="UP000676194"/>
    </source>
</evidence>
<evidence type="ECO:0000259" key="1">
    <source>
        <dbReference type="Pfam" id="PF03781"/>
    </source>
</evidence>
<feature type="domain" description="Sulfatase-modifying factor enzyme-like" evidence="1">
    <location>
        <begin position="65"/>
        <end position="319"/>
    </location>
</feature>
<dbReference type="Proteomes" id="UP000676194">
    <property type="component" value="Chromosome"/>
</dbReference>
<dbReference type="InterPro" id="IPR016187">
    <property type="entry name" value="CTDL_fold"/>
</dbReference>
<dbReference type="PANTHER" id="PTHR23150">
    <property type="entry name" value="SULFATASE MODIFYING FACTOR 1, 2"/>
    <property type="match status" value="1"/>
</dbReference>
<dbReference type="GO" id="GO:0120147">
    <property type="term" value="F:formylglycine-generating oxidase activity"/>
    <property type="evidence" value="ECO:0007669"/>
    <property type="project" value="TreeGrafter"/>
</dbReference>
<dbReference type="KEGG" id="tsph:KIH39_08985"/>
<dbReference type="Gene3D" id="3.90.1580.10">
    <property type="entry name" value="paralog of FGE (formylglycine-generating enzyme)"/>
    <property type="match status" value="1"/>
</dbReference>
<dbReference type="EMBL" id="CP074694">
    <property type="protein sequence ID" value="QVL34023.1"/>
    <property type="molecule type" value="Genomic_DNA"/>
</dbReference>
<reference evidence="2" key="1">
    <citation type="submission" date="2021-05" db="EMBL/GenBank/DDBJ databases">
        <title>Complete genome sequence of the cellulolytic planctomycete Telmatocola sphagniphila SP2T and characterization of the first cellulase from planctomycetes.</title>
        <authorList>
            <person name="Rakitin A.L."/>
            <person name="Beletsky A.V."/>
            <person name="Naumoff D.G."/>
            <person name="Kulichevskaya I.S."/>
            <person name="Mardanov A.V."/>
            <person name="Ravin N.V."/>
            <person name="Dedysh S.N."/>
        </authorList>
    </citation>
    <scope>NUCLEOTIDE SEQUENCE</scope>
    <source>
        <strain evidence="2">SP2T</strain>
    </source>
</reference>
<dbReference type="Pfam" id="PF03781">
    <property type="entry name" value="FGE-sulfatase"/>
    <property type="match status" value="1"/>
</dbReference>
<proteinExistence type="predicted"/>
<accession>A0A8E6BBC3</accession>
<dbReference type="InterPro" id="IPR042095">
    <property type="entry name" value="SUMF_sf"/>
</dbReference>
<evidence type="ECO:0000313" key="2">
    <source>
        <dbReference type="EMBL" id="QVL34023.1"/>
    </source>
</evidence>
<keyword evidence="3" id="KW-1185">Reference proteome</keyword>
<dbReference type="InterPro" id="IPR005532">
    <property type="entry name" value="SUMF_dom"/>
</dbReference>
<name>A0A8E6BBC3_9BACT</name>
<dbReference type="SUPFAM" id="SSF56436">
    <property type="entry name" value="C-type lectin-like"/>
    <property type="match status" value="1"/>
</dbReference>
<protein>
    <submittedName>
        <fullName evidence="2">Formylglycine-generating enzyme family protein</fullName>
    </submittedName>
</protein>